<dbReference type="AlphaFoldDB" id="A0A2A5B7H8"/>
<accession>A0A2A5B7H8</accession>
<dbReference type="EMBL" id="NVVJ01000006">
    <property type="protein sequence ID" value="PCJ27503.1"/>
    <property type="molecule type" value="Genomic_DNA"/>
</dbReference>
<organism evidence="1 2">
    <name type="scientific">SAR86 cluster bacterium</name>
    <dbReference type="NCBI Taxonomy" id="2030880"/>
    <lineage>
        <taxon>Bacteria</taxon>
        <taxon>Pseudomonadati</taxon>
        <taxon>Pseudomonadota</taxon>
        <taxon>Gammaproteobacteria</taxon>
        <taxon>SAR86 cluster</taxon>
    </lineage>
</organism>
<name>A0A2A5B7H8_9GAMM</name>
<evidence type="ECO:0000313" key="1">
    <source>
        <dbReference type="EMBL" id="PCJ27503.1"/>
    </source>
</evidence>
<sequence length="61" mass="6907">MVIHILSLPTLVPDEVIAMLLAEEHYFISFSVNAEELSANSEYYCLLWNSSETVNNAPFTE</sequence>
<evidence type="ECO:0000313" key="2">
    <source>
        <dbReference type="Proteomes" id="UP000218327"/>
    </source>
</evidence>
<dbReference type="Proteomes" id="UP000218327">
    <property type="component" value="Unassembled WGS sequence"/>
</dbReference>
<proteinExistence type="predicted"/>
<gene>
    <name evidence="1" type="ORF">COA96_03110</name>
</gene>
<protein>
    <submittedName>
        <fullName evidence="1">Uncharacterized protein</fullName>
    </submittedName>
</protein>
<comment type="caution">
    <text evidence="1">The sequence shown here is derived from an EMBL/GenBank/DDBJ whole genome shotgun (WGS) entry which is preliminary data.</text>
</comment>
<reference evidence="2" key="1">
    <citation type="submission" date="2017-08" db="EMBL/GenBank/DDBJ databases">
        <title>A dynamic microbial community with high functional redundancy inhabits the cold, oxic subseafloor aquifer.</title>
        <authorList>
            <person name="Tully B.J."/>
            <person name="Wheat C.G."/>
            <person name="Glazer B.T."/>
            <person name="Huber J.A."/>
        </authorList>
    </citation>
    <scope>NUCLEOTIDE SEQUENCE [LARGE SCALE GENOMIC DNA]</scope>
</reference>